<evidence type="ECO:0000256" key="7">
    <source>
        <dbReference type="SAM" id="MobiDB-lite"/>
    </source>
</evidence>
<feature type="compositionally biased region" description="Low complexity" evidence="7">
    <location>
        <begin position="79"/>
        <end position="113"/>
    </location>
</feature>
<dbReference type="Pfam" id="PF04893">
    <property type="entry name" value="Yip1"/>
    <property type="match status" value="1"/>
</dbReference>
<comment type="caution">
    <text evidence="9">The sequence shown here is derived from an EMBL/GenBank/DDBJ whole genome shotgun (WGS) entry which is preliminary data.</text>
</comment>
<evidence type="ECO:0000313" key="9">
    <source>
        <dbReference type="EMBL" id="KAK5584416.1"/>
    </source>
</evidence>
<feature type="region of interest" description="Disordered" evidence="7">
    <location>
        <begin position="77"/>
        <end position="121"/>
    </location>
</feature>
<dbReference type="GO" id="GO:0000139">
    <property type="term" value="C:Golgi membrane"/>
    <property type="evidence" value="ECO:0007669"/>
    <property type="project" value="UniProtKB-SubCell"/>
</dbReference>
<feature type="transmembrane region" description="Helical" evidence="6">
    <location>
        <begin position="171"/>
        <end position="190"/>
    </location>
</feature>
<evidence type="ECO:0000313" key="10">
    <source>
        <dbReference type="Proteomes" id="UP001344447"/>
    </source>
</evidence>
<feature type="transmembrane region" description="Helical" evidence="6">
    <location>
        <begin position="272"/>
        <end position="290"/>
    </location>
</feature>
<evidence type="ECO:0000256" key="5">
    <source>
        <dbReference type="ARBA" id="ARBA00023136"/>
    </source>
</evidence>
<evidence type="ECO:0000256" key="2">
    <source>
        <dbReference type="ARBA" id="ARBA00010596"/>
    </source>
</evidence>
<feature type="domain" description="Yip1" evidence="8">
    <location>
        <begin position="159"/>
        <end position="317"/>
    </location>
</feature>
<proteinExistence type="inferred from homology"/>
<comment type="similarity">
    <text evidence="2 6">Belongs to the YIP1 family.</text>
</comment>
<protein>
    <recommendedName>
        <fullName evidence="6">Protein YIPF</fullName>
    </recommendedName>
</protein>
<gene>
    <name evidence="9" type="ORF">RB653_006027</name>
</gene>
<feature type="transmembrane region" description="Helical" evidence="6">
    <location>
        <begin position="244"/>
        <end position="266"/>
    </location>
</feature>
<name>A0AAN7YYQ3_9MYCE</name>
<feature type="transmembrane region" description="Helical" evidence="6">
    <location>
        <begin position="210"/>
        <end position="232"/>
    </location>
</feature>
<keyword evidence="5 6" id="KW-0472">Membrane</keyword>
<keyword evidence="3 6" id="KW-0812">Transmembrane</keyword>
<feature type="compositionally biased region" description="Low complexity" evidence="7">
    <location>
        <begin position="26"/>
        <end position="36"/>
    </location>
</feature>
<dbReference type="PANTHER" id="PTHR12822">
    <property type="entry name" value="PROTEIN YIPF"/>
    <property type="match status" value="1"/>
</dbReference>
<evidence type="ECO:0000256" key="4">
    <source>
        <dbReference type="ARBA" id="ARBA00022989"/>
    </source>
</evidence>
<reference evidence="9 10" key="1">
    <citation type="submission" date="2023-11" db="EMBL/GenBank/DDBJ databases">
        <title>Dfirmibasis_genome.</title>
        <authorList>
            <person name="Edelbroek B."/>
            <person name="Kjellin J."/>
            <person name="Jerlstrom-Hultqvist J."/>
            <person name="Soderbom F."/>
        </authorList>
    </citation>
    <scope>NUCLEOTIDE SEQUENCE [LARGE SCALE GENOMIC DNA]</scope>
    <source>
        <strain evidence="9 10">TNS-C-14</strain>
    </source>
</reference>
<dbReference type="GO" id="GO:0016192">
    <property type="term" value="P:vesicle-mediated transport"/>
    <property type="evidence" value="ECO:0007669"/>
    <property type="project" value="InterPro"/>
</dbReference>
<dbReference type="PANTHER" id="PTHR12822:SF2">
    <property type="entry name" value="PROTEIN YIPF"/>
    <property type="match status" value="1"/>
</dbReference>
<evidence type="ECO:0000256" key="1">
    <source>
        <dbReference type="ARBA" id="ARBA00004141"/>
    </source>
</evidence>
<dbReference type="InterPro" id="IPR006977">
    <property type="entry name" value="Yip1_dom"/>
</dbReference>
<dbReference type="GO" id="GO:0031267">
    <property type="term" value="F:small GTPase binding"/>
    <property type="evidence" value="ECO:0007669"/>
    <property type="project" value="InterPro"/>
</dbReference>
<organism evidence="9 10">
    <name type="scientific">Dictyostelium firmibasis</name>
    <dbReference type="NCBI Taxonomy" id="79012"/>
    <lineage>
        <taxon>Eukaryota</taxon>
        <taxon>Amoebozoa</taxon>
        <taxon>Evosea</taxon>
        <taxon>Eumycetozoa</taxon>
        <taxon>Dictyostelia</taxon>
        <taxon>Dictyosteliales</taxon>
        <taxon>Dictyosteliaceae</taxon>
        <taxon>Dictyostelium</taxon>
    </lineage>
</organism>
<keyword evidence="10" id="KW-1185">Reference proteome</keyword>
<accession>A0AAN7YYQ3</accession>
<evidence type="ECO:0000259" key="8">
    <source>
        <dbReference type="Pfam" id="PF04893"/>
    </source>
</evidence>
<dbReference type="Proteomes" id="UP001344447">
    <property type="component" value="Unassembled WGS sequence"/>
</dbReference>
<feature type="region of interest" description="Disordered" evidence="7">
    <location>
        <begin position="1"/>
        <end position="36"/>
    </location>
</feature>
<sequence length="353" mass="40237">MSNYNNKHHDDGNPFYNEPINTSPNQQQQQQQQQQQNLFTNTNIDYNDYTQNRGQQQQQQPVYQPDLQFQSFSHEVDVNSNTSPNNSNNNNNNNKIGGNSNSNNNNNNKFSDNAPLNTNEDGTEKKYRFYEVPYYRFLFNVDTKEVGLRLIRSLLPIKFSFFNLIRENPDLYGPFWVLTSLVFIVAASSNLNEYFNSNDRSNWEVDIKKIVYSAVAIYGYSFVIPLILWGIFKWMNLGLRLLDMLCIYGYTLFIYIPASILCVIPLQLVQWIIVAVAAIVSGLFLVTNIFTPLKEDFTKRGLIICGVIGALHLGLALVLKLYFFANSTENFSITDSSSSAHPAINGTTTTTTA</sequence>
<dbReference type="InterPro" id="IPR039765">
    <property type="entry name" value="Yip5/YIPF1/YIPF2"/>
</dbReference>
<evidence type="ECO:0000256" key="6">
    <source>
        <dbReference type="RuleBase" id="RU361264"/>
    </source>
</evidence>
<evidence type="ECO:0000256" key="3">
    <source>
        <dbReference type="ARBA" id="ARBA00022692"/>
    </source>
</evidence>
<dbReference type="AlphaFoldDB" id="A0AAN7YYQ3"/>
<feature type="transmembrane region" description="Helical" evidence="6">
    <location>
        <begin position="302"/>
        <end position="325"/>
    </location>
</feature>
<dbReference type="EMBL" id="JAVFKY010000001">
    <property type="protein sequence ID" value="KAK5584416.1"/>
    <property type="molecule type" value="Genomic_DNA"/>
</dbReference>
<comment type="subcellular location">
    <subcellularLocation>
        <location evidence="6">Golgi apparatus membrane</location>
        <topology evidence="6">Multi-pass membrane protein</topology>
    </subcellularLocation>
    <subcellularLocation>
        <location evidence="1">Membrane</location>
        <topology evidence="1">Multi-pass membrane protein</topology>
    </subcellularLocation>
</comment>
<keyword evidence="4 6" id="KW-1133">Transmembrane helix</keyword>